<evidence type="ECO:0000313" key="2">
    <source>
        <dbReference type="Proteomes" id="UP000233618"/>
    </source>
</evidence>
<gene>
    <name evidence="1" type="ORF">BZG01_05000</name>
</gene>
<evidence type="ECO:0000313" key="1">
    <source>
        <dbReference type="EMBL" id="PKQ68115.1"/>
    </source>
</evidence>
<dbReference type="Gene3D" id="1.20.1440.60">
    <property type="entry name" value="23S rRNA-intervening sequence"/>
    <property type="match status" value="1"/>
</dbReference>
<reference evidence="1 2" key="1">
    <citation type="journal article" date="2017" name="Front. Microbiol.">
        <title>Labilibaculum manganireducens gen. nov., sp. nov. and Labilibaculum filiforme sp. nov., Novel Bacteroidetes Isolated from Subsurface Sediments of the Baltic Sea.</title>
        <authorList>
            <person name="Vandieken V."/>
            <person name="Marshall I.P."/>
            <person name="Niemann H."/>
            <person name="Engelen B."/>
            <person name="Cypionka H."/>
        </authorList>
    </citation>
    <scope>NUCLEOTIDE SEQUENCE [LARGE SCALE GENOMIC DNA]</scope>
    <source>
        <strain evidence="1 2">59.10-2M</strain>
    </source>
</reference>
<dbReference type="InterPro" id="IPR036583">
    <property type="entry name" value="23S_rRNA_IVS_sf"/>
</dbReference>
<dbReference type="RefSeq" id="WP_101308748.1">
    <property type="nucleotide sequence ID" value="NZ_MVDE01000005.1"/>
</dbReference>
<dbReference type="PANTHER" id="PTHR38471:SF2">
    <property type="entry name" value="FOUR HELIX BUNDLE PROTEIN"/>
    <property type="match status" value="1"/>
</dbReference>
<accession>A0A2N3ICV6</accession>
<name>A0A2N3ICV6_9BACT</name>
<protein>
    <submittedName>
        <fullName evidence="1">Four helix bundle protein</fullName>
    </submittedName>
</protein>
<dbReference type="NCBIfam" id="TIGR02436">
    <property type="entry name" value="four helix bundle protein"/>
    <property type="match status" value="1"/>
</dbReference>
<dbReference type="SUPFAM" id="SSF158446">
    <property type="entry name" value="IVS-encoded protein-like"/>
    <property type="match status" value="1"/>
</dbReference>
<dbReference type="Proteomes" id="UP000233618">
    <property type="component" value="Unassembled WGS sequence"/>
</dbReference>
<dbReference type="AlphaFoldDB" id="A0A2N3ICV6"/>
<keyword evidence="2" id="KW-1185">Reference proteome</keyword>
<proteinExistence type="predicted"/>
<dbReference type="PANTHER" id="PTHR38471">
    <property type="entry name" value="FOUR HELIX BUNDLE PROTEIN"/>
    <property type="match status" value="1"/>
</dbReference>
<organism evidence="1 2">
    <name type="scientific">Labilibaculum manganireducens</name>
    <dbReference type="NCBI Taxonomy" id="1940525"/>
    <lineage>
        <taxon>Bacteria</taxon>
        <taxon>Pseudomonadati</taxon>
        <taxon>Bacteroidota</taxon>
        <taxon>Bacteroidia</taxon>
        <taxon>Marinilabiliales</taxon>
        <taxon>Marinifilaceae</taxon>
        <taxon>Labilibaculum</taxon>
    </lineage>
</organism>
<dbReference type="Pfam" id="PF05635">
    <property type="entry name" value="23S_rRNA_IVP"/>
    <property type="match status" value="1"/>
</dbReference>
<comment type="caution">
    <text evidence="1">The sequence shown here is derived from an EMBL/GenBank/DDBJ whole genome shotgun (WGS) entry which is preliminary data.</text>
</comment>
<dbReference type="CDD" id="cd16377">
    <property type="entry name" value="23S_rRNA_IVP_like"/>
    <property type="match status" value="1"/>
</dbReference>
<sequence>MRNFRSLVVWQKGMSIVTKTYDLTAMFPNEEKYGLKSQMCRAAVSVPSNIAEGCSRGSDKDFVRFLEIALGSLFELETQLLLVQELNYSNQESVKLLLSII</sequence>
<dbReference type="InterPro" id="IPR012657">
    <property type="entry name" value="23S_rRNA-intervening_sequence"/>
</dbReference>
<dbReference type="EMBL" id="MVDE01000005">
    <property type="protein sequence ID" value="PKQ68115.1"/>
    <property type="molecule type" value="Genomic_DNA"/>
</dbReference>